<dbReference type="EMBL" id="LKET01000051">
    <property type="protein sequence ID" value="KPU42819.1"/>
    <property type="molecule type" value="Genomic_DNA"/>
</dbReference>
<dbReference type="GO" id="GO:0030699">
    <property type="term" value="F:glycine reductase activity"/>
    <property type="evidence" value="ECO:0007669"/>
    <property type="project" value="UniProtKB-EC"/>
</dbReference>
<organism evidence="1 2">
    <name type="scientific">Oxobacter pfennigii</name>
    <dbReference type="NCBI Taxonomy" id="36849"/>
    <lineage>
        <taxon>Bacteria</taxon>
        <taxon>Bacillati</taxon>
        <taxon>Bacillota</taxon>
        <taxon>Clostridia</taxon>
        <taxon>Eubacteriales</taxon>
        <taxon>Clostridiaceae</taxon>
        <taxon>Oxobacter</taxon>
    </lineage>
</organism>
<keyword evidence="1" id="KW-0560">Oxidoreductase</keyword>
<protein>
    <submittedName>
        <fullName evidence="1">Glycine reductase complex component B subunits alpha and beta</fullName>
        <ecNumber evidence="1">1.21.4.2</ecNumber>
    </submittedName>
</protein>
<name>A0A0P8W4T3_9CLOT</name>
<gene>
    <name evidence="1" type="primary">grdE_4</name>
    <name evidence="1" type="ORF">OXPF_35820</name>
</gene>
<dbReference type="OrthoDB" id="5808629at2"/>
<dbReference type="Pfam" id="PF09338">
    <property type="entry name" value="Gly_reductase"/>
    <property type="match status" value="1"/>
</dbReference>
<evidence type="ECO:0000313" key="2">
    <source>
        <dbReference type="Proteomes" id="UP000050326"/>
    </source>
</evidence>
<accession>A0A0P8W4T3</accession>
<proteinExistence type="predicted"/>
<evidence type="ECO:0000313" key="1">
    <source>
        <dbReference type="EMBL" id="KPU42819.1"/>
    </source>
</evidence>
<reference evidence="1 2" key="1">
    <citation type="submission" date="2015-09" db="EMBL/GenBank/DDBJ databases">
        <title>Genome sequence of Oxobacter pfennigii DSM 3222.</title>
        <authorList>
            <person name="Poehlein A."/>
            <person name="Bengelsdorf F.R."/>
            <person name="Schiel-Bengelsdorf B."/>
            <person name="Duerre P."/>
            <person name="Daniel R."/>
        </authorList>
    </citation>
    <scope>NUCLEOTIDE SEQUENCE [LARGE SCALE GENOMIC DNA]</scope>
    <source>
        <strain evidence="1 2">DSM 3222</strain>
    </source>
</reference>
<dbReference type="InterPro" id="IPR015417">
    <property type="entry name" value="Gly_reductase_pB_sua/b"/>
</dbReference>
<dbReference type="EC" id="1.21.4.2" evidence="1"/>
<sequence length="413" mass="45140">MKLERLYVDIDNVAFDNRSYIDGHTLHVSKDELEKVVSSEAFSKVEISIAVPGTNTRIINIGDIVQPTIKLDDEGDTFPGVIGKMRTVGRGRSLMLRNIAVSEVVEMPVDIPSILDLSKVTVEAAYIAGYYHVTIDAFPAEGISRTVYLGSLHTASKKLARHLAGLAKACTPDETEEFTLERHNLEGLPKIAYLCDVFCHRPYTDALVYGETMGESLPIILHPNEIIDGAVLNRDYDNSTNADPTYVWQNHPIIFELYRRHGIDVNFVGVVLNNVHHTVESKLRNATMAASMVHNQLKAEGCIITKEGGGHPQIDVGLAADVLEGEYGIKTTLVLLGLSNETNAQVIFKSKYTDAIVSTGAAVVLSLPAADQVIGSSPDTRYGNPLGPMTIALRSMHGAQSQMGWTRYGAQRI</sequence>
<dbReference type="RefSeq" id="WP_054876560.1">
    <property type="nucleotide sequence ID" value="NZ_LKET01000051.1"/>
</dbReference>
<comment type="caution">
    <text evidence="1">The sequence shown here is derived from an EMBL/GenBank/DDBJ whole genome shotgun (WGS) entry which is preliminary data.</text>
</comment>
<dbReference type="Proteomes" id="UP000050326">
    <property type="component" value="Unassembled WGS sequence"/>
</dbReference>
<dbReference type="AlphaFoldDB" id="A0A0P8W4T3"/>
<keyword evidence="2" id="KW-1185">Reference proteome</keyword>
<dbReference type="STRING" id="36849.OXPF_35820"/>